<dbReference type="RefSeq" id="WP_253800079.1">
    <property type="nucleotide sequence ID" value="NZ_BAAAUB010000009.1"/>
</dbReference>
<dbReference type="InterPro" id="IPR036388">
    <property type="entry name" value="WH-like_DNA-bd_sf"/>
</dbReference>
<dbReference type="PANTHER" id="PTHR30154">
    <property type="entry name" value="LEUCINE-RESPONSIVE REGULATORY PROTEIN"/>
    <property type="match status" value="1"/>
</dbReference>
<dbReference type="PROSITE" id="PS50956">
    <property type="entry name" value="HTH_ASNC_2"/>
    <property type="match status" value="2"/>
</dbReference>
<dbReference type="EMBL" id="JAMZDX010000004">
    <property type="protein sequence ID" value="MCP2311472.1"/>
    <property type="molecule type" value="Genomic_DNA"/>
</dbReference>
<dbReference type="Proteomes" id="UP001206483">
    <property type="component" value="Unassembled WGS sequence"/>
</dbReference>
<dbReference type="SUPFAM" id="SSF54909">
    <property type="entry name" value="Dimeric alpha+beta barrel"/>
    <property type="match status" value="2"/>
</dbReference>
<feature type="domain" description="HTH asnC-type" evidence="4">
    <location>
        <begin position="163"/>
        <end position="223"/>
    </location>
</feature>
<keyword evidence="1" id="KW-0805">Transcription regulation</keyword>
<dbReference type="InterPro" id="IPR011008">
    <property type="entry name" value="Dimeric_a/b-barrel"/>
</dbReference>
<dbReference type="Pfam" id="PF13404">
    <property type="entry name" value="HTH_AsnC-type"/>
    <property type="match status" value="2"/>
</dbReference>
<dbReference type="GO" id="GO:0003677">
    <property type="term" value="F:DNA binding"/>
    <property type="evidence" value="ECO:0007669"/>
    <property type="project" value="UniProtKB-KW"/>
</dbReference>
<organism evidence="5 6">
    <name type="scientific">Kitasatospora paracochleata</name>
    <dbReference type="NCBI Taxonomy" id="58354"/>
    <lineage>
        <taxon>Bacteria</taxon>
        <taxon>Bacillati</taxon>
        <taxon>Actinomycetota</taxon>
        <taxon>Actinomycetes</taxon>
        <taxon>Kitasatosporales</taxon>
        <taxon>Streptomycetaceae</taxon>
        <taxon>Kitasatospora</taxon>
    </lineage>
</organism>
<evidence type="ECO:0000313" key="5">
    <source>
        <dbReference type="EMBL" id="MCP2311472.1"/>
    </source>
</evidence>
<dbReference type="InterPro" id="IPR019887">
    <property type="entry name" value="Tscrpt_reg_AsnC/Lrp_C"/>
</dbReference>
<sequence>MAVVLDGLDAALVRELQRDGRVSYQRLAELLGVSREAARARVHRLTAAGAVRVVGIVRPSVVGIAAVAHVSVSVEGPARPVAEAAAARPATSFVSCVAGGGAVLAEVRVADDTALEREFAALRALPGVQRIEVFRCAELLRDAYSPLPGGSAPRPAEGPPPAVDETDRVLLGLLQVDGRASFAALAERVGLSQPATRARVLRLLESGAVHVTGLVASQALGVREAVGVGLGVRGGARAVAALAVELPGVNYVAAGYGRYDVVCGVDARDRAALLGTVDALRALPGVARAESWYHLDIVKETYSYDLPAAPADRSS</sequence>
<accession>A0ABT1J241</accession>
<dbReference type="Pfam" id="PF01037">
    <property type="entry name" value="AsnC_trans_reg"/>
    <property type="match status" value="1"/>
</dbReference>
<protein>
    <submittedName>
        <fullName evidence="5">DNA-binding Lrp family transcriptional regulator</fullName>
    </submittedName>
</protein>
<evidence type="ECO:0000256" key="1">
    <source>
        <dbReference type="ARBA" id="ARBA00023015"/>
    </source>
</evidence>
<name>A0ABT1J241_9ACTN</name>
<dbReference type="Gene3D" id="3.30.70.920">
    <property type="match status" value="2"/>
</dbReference>
<dbReference type="SMART" id="SM00344">
    <property type="entry name" value="HTH_ASNC"/>
    <property type="match status" value="2"/>
</dbReference>
<gene>
    <name evidence="5" type="ORF">FHR36_004635</name>
</gene>
<comment type="caution">
    <text evidence="5">The sequence shown here is derived from an EMBL/GenBank/DDBJ whole genome shotgun (WGS) entry which is preliminary data.</text>
</comment>
<dbReference type="InterPro" id="IPR036390">
    <property type="entry name" value="WH_DNA-bd_sf"/>
</dbReference>
<dbReference type="PROSITE" id="PS00519">
    <property type="entry name" value="HTH_ASNC_1"/>
    <property type="match status" value="1"/>
</dbReference>
<evidence type="ECO:0000313" key="6">
    <source>
        <dbReference type="Proteomes" id="UP001206483"/>
    </source>
</evidence>
<dbReference type="PANTHER" id="PTHR30154:SF34">
    <property type="entry name" value="TRANSCRIPTIONAL REGULATOR AZLB"/>
    <property type="match status" value="1"/>
</dbReference>
<evidence type="ECO:0000259" key="4">
    <source>
        <dbReference type="PROSITE" id="PS50956"/>
    </source>
</evidence>
<proteinExistence type="predicted"/>
<keyword evidence="6" id="KW-1185">Reference proteome</keyword>
<reference evidence="5 6" key="1">
    <citation type="submission" date="2022-06" db="EMBL/GenBank/DDBJ databases">
        <title>Sequencing the genomes of 1000 actinobacteria strains.</title>
        <authorList>
            <person name="Klenk H.-P."/>
        </authorList>
    </citation>
    <scope>NUCLEOTIDE SEQUENCE [LARGE SCALE GENOMIC DNA]</scope>
    <source>
        <strain evidence="5 6">DSM 41656</strain>
    </source>
</reference>
<evidence type="ECO:0000256" key="2">
    <source>
        <dbReference type="ARBA" id="ARBA00023125"/>
    </source>
</evidence>
<dbReference type="InterPro" id="IPR000485">
    <property type="entry name" value="AsnC-type_HTH_dom"/>
</dbReference>
<evidence type="ECO:0000256" key="3">
    <source>
        <dbReference type="ARBA" id="ARBA00023163"/>
    </source>
</evidence>
<dbReference type="Gene3D" id="1.10.10.10">
    <property type="entry name" value="Winged helix-like DNA-binding domain superfamily/Winged helix DNA-binding domain"/>
    <property type="match status" value="2"/>
</dbReference>
<dbReference type="SUPFAM" id="SSF46785">
    <property type="entry name" value="Winged helix' DNA-binding domain"/>
    <property type="match status" value="2"/>
</dbReference>
<dbReference type="PRINTS" id="PR00033">
    <property type="entry name" value="HTHASNC"/>
</dbReference>
<dbReference type="InterPro" id="IPR019888">
    <property type="entry name" value="Tscrpt_reg_AsnC-like"/>
</dbReference>
<keyword evidence="2 5" id="KW-0238">DNA-binding</keyword>
<keyword evidence="3" id="KW-0804">Transcription</keyword>
<dbReference type="InterPro" id="IPR019885">
    <property type="entry name" value="Tscrpt_reg_HTH_AsnC-type_CS"/>
</dbReference>
<feature type="domain" description="HTH asnC-type" evidence="4">
    <location>
        <begin position="5"/>
        <end position="65"/>
    </location>
</feature>